<dbReference type="OrthoDB" id="1232064at2"/>
<reference evidence="1 2" key="2">
    <citation type="journal article" date="2016" name="Genome Announc.">
        <title>Draft Genome Sequence of a Biocontrol Rhizobacterium, Chryseobacterium kwangjuense Strain KJ1R5, Isolated from Pepper (Capsicum annuum).</title>
        <authorList>
            <person name="Jeong J.J."/>
            <person name="Park H."/>
            <person name="Park B.H."/>
            <person name="Mannaa M."/>
            <person name="Sang M.K."/>
            <person name="Choi I.G."/>
            <person name="Kim K.D."/>
        </authorList>
    </citation>
    <scope>NUCLEOTIDE SEQUENCE [LARGE SCALE GENOMIC DNA]</scope>
    <source>
        <strain evidence="1 2">KJ1R5</strain>
    </source>
</reference>
<dbReference type="RefSeq" id="WP_062653037.1">
    <property type="nucleotide sequence ID" value="NZ_LPUR01000017.1"/>
</dbReference>
<organism evidence="1 2">
    <name type="scientific">Chryseobacterium kwangjuense</name>
    <dbReference type="NCBI Taxonomy" id="267125"/>
    <lineage>
        <taxon>Bacteria</taxon>
        <taxon>Pseudomonadati</taxon>
        <taxon>Bacteroidota</taxon>
        <taxon>Flavobacteriia</taxon>
        <taxon>Flavobacteriales</taxon>
        <taxon>Weeksellaceae</taxon>
        <taxon>Chryseobacterium group</taxon>
        <taxon>Chryseobacterium</taxon>
    </lineage>
</organism>
<name>A0A135W6N5_9FLAO</name>
<sequence>MKFCFNMILIISFLFWGALGRIFKGCSKADDAVHAGSYVKNLDHIPYQTNYKTMSRYLTSEAVIKDPVLLQRHIETAELVDTKIINDLKVKDPKLKEQVDQIDLKYLPSERLAEYQKIIESRIRDINFTSYKKLFKVLKIASKMKKFYHLDGNVKDDNKKVGDNYIYSKNGFDVHIPAGFHEITSLQNPLIDKIWINDQSMITVYNFEKNQKKSLEEWKKFKGENRKFLQLFESEKDLINHSVFSEGEKIYGSLKILNKGKKVLLVEISFDDHLSYIEYRKKLLSTI</sequence>
<reference evidence="2" key="1">
    <citation type="submission" date="2015-12" db="EMBL/GenBank/DDBJ databases">
        <title>Genome sequence of a biocontrol rhizobacterium Chryseobacterium kwangjuense strain KJ1R5 isolated from pepper (Capsicum annuum L.).</title>
        <authorList>
            <person name="Jeong J.-J."/>
            <person name="Park H."/>
            <person name="Mannaa M."/>
            <person name="Sang M.K."/>
            <person name="Choi I.-G."/>
            <person name="Kim K.D."/>
        </authorList>
    </citation>
    <scope>NUCLEOTIDE SEQUENCE [LARGE SCALE GENOMIC DNA]</scope>
    <source>
        <strain evidence="2">KJ1R5</strain>
    </source>
</reference>
<evidence type="ECO:0000313" key="1">
    <source>
        <dbReference type="EMBL" id="KXH80546.1"/>
    </source>
</evidence>
<protein>
    <submittedName>
        <fullName evidence="1">Uncharacterized protein</fullName>
    </submittedName>
</protein>
<evidence type="ECO:0000313" key="2">
    <source>
        <dbReference type="Proteomes" id="UP000070513"/>
    </source>
</evidence>
<accession>A0A135W6N5</accession>
<dbReference type="EMBL" id="LPUR01000017">
    <property type="protein sequence ID" value="KXH80546.1"/>
    <property type="molecule type" value="Genomic_DNA"/>
</dbReference>
<proteinExistence type="predicted"/>
<comment type="caution">
    <text evidence="1">The sequence shown here is derived from an EMBL/GenBank/DDBJ whole genome shotgun (WGS) entry which is preliminary data.</text>
</comment>
<dbReference type="AlphaFoldDB" id="A0A135W6N5"/>
<dbReference type="Proteomes" id="UP000070513">
    <property type="component" value="Unassembled WGS sequence"/>
</dbReference>
<gene>
    <name evidence="1" type="ORF">AU378_19340</name>
</gene>